<sequence length="60" mass="6309">MYNTGARVSEATGLRVGEVVIDGSAVAHLHGKGAQGPQRAALAYDRQPDPQLEAPVGLRR</sequence>
<evidence type="ECO:0000313" key="3">
    <source>
        <dbReference type="Proteomes" id="UP001153050"/>
    </source>
</evidence>
<protein>
    <recommendedName>
        <fullName evidence="4">Tyr recombinase domain-containing protein</fullName>
    </recommendedName>
</protein>
<proteinExistence type="predicted"/>
<evidence type="ECO:0000256" key="1">
    <source>
        <dbReference type="SAM" id="MobiDB-lite"/>
    </source>
</evidence>
<accession>A0ABN8K407</accession>
<comment type="caution">
    <text evidence="2">The sequence shown here is derived from an EMBL/GenBank/DDBJ whole genome shotgun (WGS) entry which is preliminary data.</text>
</comment>
<gene>
    <name evidence="2" type="ORF">MES5069_450007</name>
</gene>
<name>A0ABN8K407_9HYPH</name>
<evidence type="ECO:0008006" key="4">
    <source>
        <dbReference type="Google" id="ProtNLM"/>
    </source>
</evidence>
<dbReference type="Proteomes" id="UP001153050">
    <property type="component" value="Unassembled WGS sequence"/>
</dbReference>
<dbReference type="InterPro" id="IPR011010">
    <property type="entry name" value="DNA_brk_join_enz"/>
</dbReference>
<feature type="region of interest" description="Disordered" evidence="1">
    <location>
        <begin position="30"/>
        <end position="60"/>
    </location>
</feature>
<organism evidence="2 3">
    <name type="scientific">Mesorhizobium escarrei</name>
    <dbReference type="NCBI Taxonomy" id="666018"/>
    <lineage>
        <taxon>Bacteria</taxon>
        <taxon>Pseudomonadati</taxon>
        <taxon>Pseudomonadota</taxon>
        <taxon>Alphaproteobacteria</taxon>
        <taxon>Hyphomicrobiales</taxon>
        <taxon>Phyllobacteriaceae</taxon>
        <taxon>Mesorhizobium</taxon>
    </lineage>
</organism>
<reference evidence="2 3" key="1">
    <citation type="submission" date="2022-03" db="EMBL/GenBank/DDBJ databases">
        <authorList>
            <person name="Brunel B."/>
        </authorList>
    </citation>
    <scope>NUCLEOTIDE SEQUENCE [LARGE SCALE GENOMIC DNA]</scope>
    <source>
        <strain evidence="2">STM5069sample</strain>
    </source>
</reference>
<dbReference type="EMBL" id="CAKXZT010000141">
    <property type="protein sequence ID" value="CAH2405002.1"/>
    <property type="molecule type" value="Genomic_DNA"/>
</dbReference>
<evidence type="ECO:0000313" key="2">
    <source>
        <dbReference type="EMBL" id="CAH2405002.1"/>
    </source>
</evidence>
<keyword evidence="3" id="KW-1185">Reference proteome</keyword>
<dbReference type="SUPFAM" id="SSF56349">
    <property type="entry name" value="DNA breaking-rejoining enzymes"/>
    <property type="match status" value="1"/>
</dbReference>